<sequence length="117" mass="13954">MKTKVEERFSEFFEKWMCQLDEYLQHLRRASEDYRAKTGCELLKLVNSIRTNGVPSLSPVELTQEQMRKVEALRVKTRIEEEKVEREMERQQVAVADRKMAELVRLLVRVKNGEQVR</sequence>
<evidence type="ECO:0000313" key="2">
    <source>
        <dbReference type="Proteomes" id="UP000467840"/>
    </source>
</evidence>
<dbReference type="AlphaFoldDB" id="A0A6A6LT29"/>
<proteinExistence type="predicted"/>
<dbReference type="Proteomes" id="UP000467840">
    <property type="component" value="Chromosome 16"/>
</dbReference>
<dbReference type="PANTHER" id="PTHR46354:SF2">
    <property type="entry name" value="PROTEIN DOG1-LIKE 4"/>
    <property type="match status" value="1"/>
</dbReference>
<keyword evidence="2" id="KW-1185">Reference proteome</keyword>
<protein>
    <submittedName>
        <fullName evidence="1">Uncharacterized protein</fullName>
    </submittedName>
</protein>
<comment type="caution">
    <text evidence="1">The sequence shown here is derived from an EMBL/GenBank/DDBJ whole genome shotgun (WGS) entry which is preliminary data.</text>
</comment>
<reference evidence="1 2" key="1">
    <citation type="journal article" date="2020" name="Mol. Plant">
        <title>The Chromosome-Based Rubber Tree Genome Provides New Insights into Spurge Genome Evolution and Rubber Biosynthesis.</title>
        <authorList>
            <person name="Liu J."/>
            <person name="Shi C."/>
            <person name="Shi C.C."/>
            <person name="Li W."/>
            <person name="Zhang Q.J."/>
            <person name="Zhang Y."/>
            <person name="Li K."/>
            <person name="Lu H.F."/>
            <person name="Shi C."/>
            <person name="Zhu S.T."/>
            <person name="Xiao Z.Y."/>
            <person name="Nan H."/>
            <person name="Yue Y."/>
            <person name="Zhu X.G."/>
            <person name="Wu Y."/>
            <person name="Hong X.N."/>
            <person name="Fan G.Y."/>
            <person name="Tong Y."/>
            <person name="Zhang D."/>
            <person name="Mao C.L."/>
            <person name="Liu Y.L."/>
            <person name="Hao S.J."/>
            <person name="Liu W.Q."/>
            <person name="Lv M.Q."/>
            <person name="Zhang H.B."/>
            <person name="Liu Y."/>
            <person name="Hu-Tang G.R."/>
            <person name="Wang J.P."/>
            <person name="Wang J.H."/>
            <person name="Sun Y.H."/>
            <person name="Ni S.B."/>
            <person name="Chen W.B."/>
            <person name="Zhang X.C."/>
            <person name="Jiao Y.N."/>
            <person name="Eichler E.E."/>
            <person name="Li G.H."/>
            <person name="Liu X."/>
            <person name="Gao L.Z."/>
        </authorList>
    </citation>
    <scope>NUCLEOTIDE SEQUENCE [LARGE SCALE GENOMIC DNA]</scope>
    <source>
        <strain evidence="2">cv. GT1</strain>
        <tissue evidence="1">Leaf</tissue>
    </source>
</reference>
<dbReference type="InterPro" id="IPR051886">
    <property type="entry name" value="Seed_Dev/Stress_Resp_Reg"/>
</dbReference>
<name>A0A6A6LT29_HEVBR</name>
<accession>A0A6A6LT29</accession>
<gene>
    <name evidence="1" type="ORF">GH714_014712</name>
</gene>
<organism evidence="1 2">
    <name type="scientific">Hevea brasiliensis</name>
    <name type="common">Para rubber tree</name>
    <name type="synonym">Siphonia brasiliensis</name>
    <dbReference type="NCBI Taxonomy" id="3981"/>
    <lineage>
        <taxon>Eukaryota</taxon>
        <taxon>Viridiplantae</taxon>
        <taxon>Streptophyta</taxon>
        <taxon>Embryophyta</taxon>
        <taxon>Tracheophyta</taxon>
        <taxon>Spermatophyta</taxon>
        <taxon>Magnoliopsida</taxon>
        <taxon>eudicotyledons</taxon>
        <taxon>Gunneridae</taxon>
        <taxon>Pentapetalae</taxon>
        <taxon>rosids</taxon>
        <taxon>fabids</taxon>
        <taxon>Malpighiales</taxon>
        <taxon>Euphorbiaceae</taxon>
        <taxon>Crotonoideae</taxon>
        <taxon>Micrandreae</taxon>
        <taxon>Hevea</taxon>
    </lineage>
</organism>
<evidence type="ECO:0000313" key="1">
    <source>
        <dbReference type="EMBL" id="KAF2303216.1"/>
    </source>
</evidence>
<dbReference type="PANTHER" id="PTHR46354">
    <property type="entry name" value="DOG1 DOMAIN-CONTAINING PROTEIN"/>
    <property type="match status" value="1"/>
</dbReference>
<dbReference type="EMBL" id="JAAGAX010000009">
    <property type="protein sequence ID" value="KAF2303216.1"/>
    <property type="molecule type" value="Genomic_DNA"/>
</dbReference>